<feature type="domain" description="OB-fold nucleic acid binding" evidence="9">
    <location>
        <begin position="5"/>
        <end position="111"/>
    </location>
</feature>
<comment type="catalytic activity">
    <reaction evidence="5 6">
        <text>Exonucleolytic cleavage in either 5'- to 3'- or 3'- to 5'-direction to yield nucleoside 5'-phosphates.</text>
        <dbReference type="EC" id="3.1.11.6"/>
    </reaction>
</comment>
<evidence type="ECO:0000256" key="4">
    <source>
        <dbReference type="ARBA" id="ARBA00022839"/>
    </source>
</evidence>
<dbReference type="NCBIfam" id="TIGR00237">
    <property type="entry name" value="xseA"/>
    <property type="match status" value="1"/>
</dbReference>
<dbReference type="Pfam" id="PF13742">
    <property type="entry name" value="tRNA_anti_2"/>
    <property type="match status" value="1"/>
</dbReference>
<dbReference type="GO" id="GO:0008855">
    <property type="term" value="F:exodeoxyribonuclease VII activity"/>
    <property type="evidence" value="ECO:0007669"/>
    <property type="project" value="UniProtKB-UniRule"/>
</dbReference>
<keyword evidence="11" id="KW-1185">Reference proteome</keyword>
<keyword evidence="4 5" id="KW-0269">Exonuclease</keyword>
<dbReference type="RefSeq" id="WP_087939186.1">
    <property type="nucleotide sequence ID" value="NZ_FNAC01000003.1"/>
</dbReference>
<dbReference type="PANTHER" id="PTHR30008:SF0">
    <property type="entry name" value="EXODEOXYRIBONUCLEASE 7 LARGE SUBUNIT"/>
    <property type="match status" value="1"/>
</dbReference>
<evidence type="ECO:0000256" key="1">
    <source>
        <dbReference type="ARBA" id="ARBA00022490"/>
    </source>
</evidence>
<gene>
    <name evidence="5" type="primary">xseA</name>
    <name evidence="10" type="ORF">SAMN04488104_1003143</name>
</gene>
<comment type="subcellular location">
    <subcellularLocation>
        <location evidence="5 6">Cytoplasm</location>
    </subcellularLocation>
</comment>
<feature type="coiled-coil region" evidence="7">
    <location>
        <begin position="281"/>
        <end position="360"/>
    </location>
</feature>
<proteinExistence type="inferred from homology"/>
<evidence type="ECO:0000259" key="8">
    <source>
        <dbReference type="Pfam" id="PF02601"/>
    </source>
</evidence>
<protein>
    <recommendedName>
        <fullName evidence="5">Exodeoxyribonuclease 7 large subunit</fullName>
        <ecNumber evidence="5">3.1.11.6</ecNumber>
    </recommendedName>
    <alternativeName>
        <fullName evidence="5">Exodeoxyribonuclease VII large subunit</fullName>
        <shortName evidence="5">Exonuclease VII large subunit</shortName>
    </alternativeName>
</protein>
<dbReference type="EC" id="3.1.11.6" evidence="5"/>
<dbReference type="GO" id="GO:0009318">
    <property type="term" value="C:exodeoxyribonuclease VII complex"/>
    <property type="evidence" value="ECO:0007669"/>
    <property type="project" value="UniProtKB-UniRule"/>
</dbReference>
<evidence type="ECO:0000259" key="9">
    <source>
        <dbReference type="Pfam" id="PF13742"/>
    </source>
</evidence>
<keyword evidence="7" id="KW-0175">Coiled coil</keyword>
<sequence length="436" mass="49190">MQNAYSISQLGELIKFTLENELEPTYWVIGEIADFRQAPQGHAYFELAEKQGNQVVAKMRSNCWQFTFRGIAARFESITGAGLKNGMKVLAQVQATFHPIYGFSLNIKDIDASFSLGERARVRQETIDRLTREGLLRINASLPFPQVIQRIAIISSPTAAGYGDFINQLENNPAGYKIYHRLYPAPMQGNEAVSGIIKALEKIETDKSELDYEAIILIRGGGAQLDLDCFDDYRLAAKIAQTSLPVLTGIGHERDETVADLVAHTRLKTPTAVAEFLLSAFRIYEENISMLMNRIDRLSRQRLQVAADQLSQTNHRLKSAVQSKLSLEAEKLNSRHQRIALSVKNNLSNQQRKLDQITQELERGILIFMKNTSSKLDFIEKQLQQLNPKSILERGYTRSELDGKPVHLTNPQINDELLTYSQSQKIKSKITAIDKP</sequence>
<dbReference type="InterPro" id="IPR003753">
    <property type="entry name" value="Exonuc_VII_L"/>
</dbReference>
<evidence type="ECO:0000256" key="3">
    <source>
        <dbReference type="ARBA" id="ARBA00022801"/>
    </source>
</evidence>
<dbReference type="InterPro" id="IPR025824">
    <property type="entry name" value="OB-fold_nuc-bd_dom"/>
</dbReference>
<keyword evidence="2 5" id="KW-0540">Nuclease</keyword>
<feature type="domain" description="Exonuclease VII large subunit C-terminal" evidence="8">
    <location>
        <begin position="139"/>
        <end position="417"/>
    </location>
</feature>
<dbReference type="GO" id="GO:0005737">
    <property type="term" value="C:cytoplasm"/>
    <property type="evidence" value="ECO:0007669"/>
    <property type="project" value="UniProtKB-SubCell"/>
</dbReference>
<dbReference type="STRING" id="686796.SAMN04488104_1003143"/>
<organism evidence="10 11">
    <name type="scientific">Algoriphagus faecimaris</name>
    <dbReference type="NCBI Taxonomy" id="686796"/>
    <lineage>
        <taxon>Bacteria</taxon>
        <taxon>Pseudomonadati</taxon>
        <taxon>Bacteroidota</taxon>
        <taxon>Cytophagia</taxon>
        <taxon>Cytophagales</taxon>
        <taxon>Cyclobacteriaceae</taxon>
        <taxon>Algoriphagus</taxon>
    </lineage>
</organism>
<reference evidence="11" key="1">
    <citation type="submission" date="2016-10" db="EMBL/GenBank/DDBJ databases">
        <authorList>
            <person name="Varghese N."/>
            <person name="Submissions S."/>
        </authorList>
    </citation>
    <scope>NUCLEOTIDE SEQUENCE [LARGE SCALE GENOMIC DNA]</scope>
    <source>
        <strain evidence="11">DSM 23095</strain>
    </source>
</reference>
<evidence type="ECO:0000256" key="2">
    <source>
        <dbReference type="ARBA" id="ARBA00022722"/>
    </source>
</evidence>
<dbReference type="PANTHER" id="PTHR30008">
    <property type="entry name" value="EXODEOXYRIBONUCLEASE 7 LARGE SUBUNIT"/>
    <property type="match status" value="1"/>
</dbReference>
<accession>A0A1G6NJ45</accession>
<keyword evidence="3 5" id="KW-0378">Hydrolase</keyword>
<dbReference type="EMBL" id="FNAC01000003">
    <property type="protein sequence ID" value="SDC67394.1"/>
    <property type="molecule type" value="Genomic_DNA"/>
</dbReference>
<dbReference type="Pfam" id="PF02601">
    <property type="entry name" value="Exonuc_VII_L"/>
    <property type="match status" value="1"/>
</dbReference>
<evidence type="ECO:0000313" key="10">
    <source>
        <dbReference type="EMBL" id="SDC67394.1"/>
    </source>
</evidence>
<evidence type="ECO:0000313" key="11">
    <source>
        <dbReference type="Proteomes" id="UP000199060"/>
    </source>
</evidence>
<dbReference type="OrthoDB" id="9802795at2"/>
<evidence type="ECO:0000256" key="7">
    <source>
        <dbReference type="SAM" id="Coils"/>
    </source>
</evidence>
<dbReference type="AlphaFoldDB" id="A0A1G6NJ45"/>
<comment type="similarity">
    <text evidence="5 6">Belongs to the XseA family.</text>
</comment>
<evidence type="ECO:0000256" key="6">
    <source>
        <dbReference type="RuleBase" id="RU004355"/>
    </source>
</evidence>
<name>A0A1G6NJ45_9BACT</name>
<keyword evidence="1 5" id="KW-0963">Cytoplasm</keyword>
<evidence type="ECO:0000256" key="5">
    <source>
        <dbReference type="HAMAP-Rule" id="MF_00378"/>
    </source>
</evidence>
<comment type="function">
    <text evidence="5">Bidirectionally degrades single-stranded DNA into large acid-insoluble oligonucleotides, which are then degraded further into small acid-soluble oligonucleotides.</text>
</comment>
<dbReference type="CDD" id="cd04489">
    <property type="entry name" value="ExoVII_LU_OBF"/>
    <property type="match status" value="1"/>
</dbReference>
<dbReference type="InterPro" id="IPR020579">
    <property type="entry name" value="Exonuc_VII_lsu_C"/>
</dbReference>
<dbReference type="HAMAP" id="MF_00378">
    <property type="entry name" value="Exonuc_7_L"/>
    <property type="match status" value="1"/>
</dbReference>
<dbReference type="GO" id="GO:0003676">
    <property type="term" value="F:nucleic acid binding"/>
    <property type="evidence" value="ECO:0007669"/>
    <property type="project" value="InterPro"/>
</dbReference>
<comment type="subunit">
    <text evidence="5">Heterooligomer composed of large and small subunits.</text>
</comment>
<dbReference type="GO" id="GO:0006308">
    <property type="term" value="P:DNA catabolic process"/>
    <property type="evidence" value="ECO:0007669"/>
    <property type="project" value="UniProtKB-UniRule"/>
</dbReference>
<dbReference type="Proteomes" id="UP000199060">
    <property type="component" value="Unassembled WGS sequence"/>
</dbReference>